<dbReference type="PROSITE" id="PS00028">
    <property type="entry name" value="ZINC_FINGER_C2H2_1"/>
    <property type="match status" value="3"/>
</dbReference>
<organism evidence="7 8">
    <name type="scientific">Clavelina lepadiformis</name>
    <name type="common">Light-bulb sea squirt</name>
    <name type="synonym">Ascidia lepadiformis</name>
    <dbReference type="NCBI Taxonomy" id="159417"/>
    <lineage>
        <taxon>Eukaryota</taxon>
        <taxon>Metazoa</taxon>
        <taxon>Chordata</taxon>
        <taxon>Tunicata</taxon>
        <taxon>Ascidiacea</taxon>
        <taxon>Aplousobranchia</taxon>
        <taxon>Clavelinidae</taxon>
        <taxon>Clavelina</taxon>
    </lineage>
</organism>
<protein>
    <recommendedName>
        <fullName evidence="6">C2H2-type domain-containing protein</fullName>
    </recommendedName>
</protein>
<gene>
    <name evidence="7" type="ORF">CVLEPA_LOCUS18209</name>
</gene>
<evidence type="ECO:0000256" key="1">
    <source>
        <dbReference type="ARBA" id="ARBA00022723"/>
    </source>
</evidence>
<keyword evidence="3 5" id="KW-0863">Zinc-finger</keyword>
<evidence type="ECO:0000259" key="6">
    <source>
        <dbReference type="PROSITE" id="PS50157"/>
    </source>
</evidence>
<dbReference type="Proteomes" id="UP001642483">
    <property type="component" value="Unassembled WGS sequence"/>
</dbReference>
<feature type="domain" description="C2H2-type" evidence="6">
    <location>
        <begin position="189"/>
        <end position="216"/>
    </location>
</feature>
<keyword evidence="8" id="KW-1185">Reference proteome</keyword>
<evidence type="ECO:0000256" key="2">
    <source>
        <dbReference type="ARBA" id="ARBA00022737"/>
    </source>
</evidence>
<accession>A0ABP0G3Z8</accession>
<evidence type="ECO:0000313" key="7">
    <source>
        <dbReference type="EMBL" id="CAK8686260.1"/>
    </source>
</evidence>
<dbReference type="EMBL" id="CAWYQH010000102">
    <property type="protein sequence ID" value="CAK8686260.1"/>
    <property type="molecule type" value="Genomic_DNA"/>
</dbReference>
<feature type="domain" description="C2H2-type" evidence="6">
    <location>
        <begin position="217"/>
        <end position="244"/>
    </location>
</feature>
<keyword evidence="1" id="KW-0479">Metal-binding</keyword>
<proteinExistence type="predicted"/>
<evidence type="ECO:0000313" key="8">
    <source>
        <dbReference type="Proteomes" id="UP001642483"/>
    </source>
</evidence>
<dbReference type="InterPro" id="IPR013087">
    <property type="entry name" value="Znf_C2H2_type"/>
</dbReference>
<dbReference type="PROSITE" id="PS50157">
    <property type="entry name" value="ZINC_FINGER_C2H2_2"/>
    <property type="match status" value="3"/>
</dbReference>
<feature type="domain" description="C2H2-type" evidence="6">
    <location>
        <begin position="245"/>
        <end position="272"/>
    </location>
</feature>
<reference evidence="7 8" key="1">
    <citation type="submission" date="2024-02" db="EMBL/GenBank/DDBJ databases">
        <authorList>
            <person name="Daric V."/>
            <person name="Darras S."/>
        </authorList>
    </citation>
    <scope>NUCLEOTIDE SEQUENCE [LARGE SCALE GENOMIC DNA]</scope>
</reference>
<comment type="caution">
    <text evidence="7">The sequence shown here is derived from an EMBL/GenBank/DDBJ whole genome shotgun (WGS) entry which is preliminary data.</text>
</comment>
<name>A0ABP0G3Z8_CLALP</name>
<evidence type="ECO:0000256" key="5">
    <source>
        <dbReference type="PROSITE-ProRule" id="PRU00042"/>
    </source>
</evidence>
<dbReference type="Gene3D" id="3.30.160.60">
    <property type="entry name" value="Classic Zinc Finger"/>
    <property type="match status" value="3"/>
</dbReference>
<evidence type="ECO:0000256" key="4">
    <source>
        <dbReference type="ARBA" id="ARBA00022833"/>
    </source>
</evidence>
<dbReference type="SMART" id="SM00355">
    <property type="entry name" value="ZnF_C2H2"/>
    <property type="match status" value="3"/>
</dbReference>
<keyword evidence="2" id="KW-0677">Repeat</keyword>
<dbReference type="Pfam" id="PF00096">
    <property type="entry name" value="zf-C2H2"/>
    <property type="match status" value="3"/>
</dbReference>
<dbReference type="PANTHER" id="PTHR23235:SF120">
    <property type="entry name" value="KRUPPEL-LIKE FACTOR 15"/>
    <property type="match status" value="1"/>
</dbReference>
<sequence length="315" mass="36215">MDCHPSGLPVAIMLKEISDLILQELKSMQQDMNFGFSKMQENMKDMYSKLLAEVKKSETTNNVMPVEESLQPSNVETDICIEEVYSEKASVCRHLMPTKEEPLQDWEITRFDTGDEIAPMIKSIVPQSEIERNVTIKDEVFDFENLNERNSLVEFHASRFDKCTSSDKCITNKVKQSPINVENDKNKDFCCSVCGKPFKRKAHLKAHLRSHTGERPYQCHICSKSFSQCSALQRHMTIHTGVRRYQCKVCCKSFSQNSHLQTHMTVHTGECPYQCQICIKPNAHSAGHRIEQFLLNFIHRFVLRDMLCTRVGLSG</sequence>
<dbReference type="PANTHER" id="PTHR23235">
    <property type="entry name" value="KRUEPPEL-LIKE TRANSCRIPTION FACTOR"/>
    <property type="match status" value="1"/>
</dbReference>
<evidence type="ECO:0000256" key="3">
    <source>
        <dbReference type="ARBA" id="ARBA00022771"/>
    </source>
</evidence>
<dbReference type="SUPFAM" id="SSF57667">
    <property type="entry name" value="beta-beta-alpha zinc fingers"/>
    <property type="match status" value="2"/>
</dbReference>
<dbReference type="InterPro" id="IPR036236">
    <property type="entry name" value="Znf_C2H2_sf"/>
</dbReference>
<keyword evidence="4" id="KW-0862">Zinc</keyword>